<proteinExistence type="predicted"/>
<dbReference type="SUPFAM" id="SSF50475">
    <property type="entry name" value="FMN-binding split barrel"/>
    <property type="match status" value="1"/>
</dbReference>
<dbReference type="Pfam" id="PF01243">
    <property type="entry name" value="PNPOx_N"/>
    <property type="match status" value="1"/>
</dbReference>
<keyword evidence="1 3" id="KW-0560">Oxidoreductase</keyword>
<dbReference type="RefSeq" id="WP_310910541.1">
    <property type="nucleotide sequence ID" value="NZ_JAVLVT010000001.1"/>
</dbReference>
<dbReference type="InterPro" id="IPR052019">
    <property type="entry name" value="F420H2_bilvrd_red/Heme_oxyg"/>
</dbReference>
<comment type="caution">
    <text evidence="3">The sequence shown here is derived from an EMBL/GenBank/DDBJ whole genome shotgun (WGS) entry which is preliminary data.</text>
</comment>
<keyword evidence="4" id="KW-1185">Reference proteome</keyword>
<organism evidence="3 4">
    <name type="scientific">Lipingzhangella rawalii</name>
    <dbReference type="NCBI Taxonomy" id="2055835"/>
    <lineage>
        <taxon>Bacteria</taxon>
        <taxon>Bacillati</taxon>
        <taxon>Actinomycetota</taxon>
        <taxon>Actinomycetes</taxon>
        <taxon>Streptosporangiales</taxon>
        <taxon>Nocardiopsidaceae</taxon>
        <taxon>Lipingzhangella</taxon>
    </lineage>
</organism>
<dbReference type="PANTHER" id="PTHR35176:SF6">
    <property type="entry name" value="HEME OXYGENASE HI_0854-RELATED"/>
    <property type="match status" value="1"/>
</dbReference>
<dbReference type="Proteomes" id="UP001250214">
    <property type="component" value="Unassembled WGS sequence"/>
</dbReference>
<evidence type="ECO:0000313" key="3">
    <source>
        <dbReference type="EMBL" id="MDS1269025.1"/>
    </source>
</evidence>
<dbReference type="InterPro" id="IPR012349">
    <property type="entry name" value="Split_barrel_FMN-bd"/>
</dbReference>
<dbReference type="GO" id="GO:0004733">
    <property type="term" value="F:pyridoxamine phosphate oxidase activity"/>
    <property type="evidence" value="ECO:0007669"/>
    <property type="project" value="UniProtKB-EC"/>
</dbReference>
<gene>
    <name evidence="3" type="ORF">RIF23_01810</name>
</gene>
<protein>
    <submittedName>
        <fullName evidence="3">Pyridoxamine 5'-phosphate oxidase family protein</fullName>
        <ecNumber evidence="3">1.-.-.-</ecNumber>
        <ecNumber evidence="3">1.4.3.5</ecNumber>
    </submittedName>
</protein>
<evidence type="ECO:0000313" key="4">
    <source>
        <dbReference type="Proteomes" id="UP001250214"/>
    </source>
</evidence>
<dbReference type="EC" id="1.4.3.5" evidence="3"/>
<dbReference type="Gene3D" id="2.30.110.10">
    <property type="entry name" value="Electron Transport, Fmn-binding Protein, Chain A"/>
    <property type="match status" value="1"/>
</dbReference>
<reference evidence="4" key="1">
    <citation type="submission" date="2023-07" db="EMBL/GenBank/DDBJ databases">
        <title>Novel species in the genus Lipingzhangella isolated from Sambhar Salt Lake.</title>
        <authorList>
            <person name="Jiya N."/>
            <person name="Kajale S."/>
            <person name="Sharma A."/>
        </authorList>
    </citation>
    <scope>NUCLEOTIDE SEQUENCE [LARGE SCALE GENOMIC DNA]</scope>
    <source>
        <strain evidence="4">LS1_29</strain>
    </source>
</reference>
<feature type="domain" description="Pyridoxamine 5'-phosphate oxidase N-terminal" evidence="2">
    <location>
        <begin position="10"/>
        <end position="132"/>
    </location>
</feature>
<evidence type="ECO:0000259" key="2">
    <source>
        <dbReference type="Pfam" id="PF01243"/>
    </source>
</evidence>
<dbReference type="EC" id="1.-.-.-" evidence="3"/>
<name>A0ABU2H2D4_9ACTN</name>
<accession>A0ABU2H2D4</accession>
<dbReference type="PANTHER" id="PTHR35176">
    <property type="entry name" value="HEME OXYGENASE HI_0854-RELATED"/>
    <property type="match status" value="1"/>
</dbReference>
<sequence>MLTAIPPFDIEEFLRRPLVARVATNATNGPTVRPVWFLWEQNAFWWITGSYSRVAQHLRRDARVSLVVDTCDLGTLEVLQVNVRGTGEIRPFDPQLARRKLVRYLGEDETTWPRDFHDFDEDTRLVRMQPDRLIARDLSKQRAADPN</sequence>
<evidence type="ECO:0000256" key="1">
    <source>
        <dbReference type="ARBA" id="ARBA00023002"/>
    </source>
</evidence>
<dbReference type="InterPro" id="IPR011576">
    <property type="entry name" value="Pyridox_Oxase_N"/>
</dbReference>
<dbReference type="EMBL" id="JAVLVT010000001">
    <property type="protein sequence ID" value="MDS1269025.1"/>
    <property type="molecule type" value="Genomic_DNA"/>
</dbReference>